<gene>
    <name evidence="3" type="ORF">GH714_035192</name>
</gene>
<evidence type="ECO:0000313" key="4">
    <source>
        <dbReference type="Proteomes" id="UP000467840"/>
    </source>
</evidence>
<feature type="compositionally biased region" description="Low complexity" evidence="1">
    <location>
        <begin position="117"/>
        <end position="127"/>
    </location>
</feature>
<evidence type="ECO:0000259" key="2">
    <source>
        <dbReference type="Pfam" id="PF25597"/>
    </source>
</evidence>
<dbReference type="EMBL" id="JAAGAX010000018">
    <property type="protein sequence ID" value="KAF2285014.1"/>
    <property type="molecule type" value="Genomic_DNA"/>
</dbReference>
<feature type="domain" description="Retroviral polymerase SH3-like" evidence="2">
    <location>
        <begin position="30"/>
        <end position="91"/>
    </location>
</feature>
<feature type="region of interest" description="Disordered" evidence="1">
    <location>
        <begin position="113"/>
        <end position="189"/>
    </location>
</feature>
<accession>A0A6A6K9A4</accession>
<sequence length="208" mass="23256">MPTSILGNVSPYEALFKIKLTYSALRIFGCLCYPWLKPYTHHKLDTKSIPCVFVDYSTSHHCYKCLDPKTSKIYLSRHVIFNENIFPFQRTETVPPPLPQDLVTHWIDHTPSPKPTLPTYNTTPTLLVDDQIPPVPSTSNPQPKSKPTSTQTSSSNAPFSSSSIPIISNASPSMPTHASDEGAPSNVEALKEQKWQAEMQEEFDALVQ</sequence>
<comment type="caution">
    <text evidence="3">The sequence shown here is derived from an EMBL/GenBank/DDBJ whole genome shotgun (WGS) entry which is preliminary data.</text>
</comment>
<dbReference type="AlphaFoldDB" id="A0A6A6K9A4"/>
<keyword evidence="4" id="KW-1185">Reference proteome</keyword>
<name>A0A6A6K9A4_HEVBR</name>
<dbReference type="Pfam" id="PF25597">
    <property type="entry name" value="SH3_retrovirus"/>
    <property type="match status" value="1"/>
</dbReference>
<evidence type="ECO:0000313" key="3">
    <source>
        <dbReference type="EMBL" id="KAF2285014.1"/>
    </source>
</evidence>
<dbReference type="Proteomes" id="UP000467840">
    <property type="component" value="Chromosome 12"/>
</dbReference>
<reference evidence="3 4" key="1">
    <citation type="journal article" date="2020" name="Mol. Plant">
        <title>The Chromosome-Based Rubber Tree Genome Provides New Insights into Spurge Genome Evolution and Rubber Biosynthesis.</title>
        <authorList>
            <person name="Liu J."/>
            <person name="Shi C."/>
            <person name="Shi C.C."/>
            <person name="Li W."/>
            <person name="Zhang Q.J."/>
            <person name="Zhang Y."/>
            <person name="Li K."/>
            <person name="Lu H.F."/>
            <person name="Shi C."/>
            <person name="Zhu S.T."/>
            <person name="Xiao Z.Y."/>
            <person name="Nan H."/>
            <person name="Yue Y."/>
            <person name="Zhu X.G."/>
            <person name="Wu Y."/>
            <person name="Hong X.N."/>
            <person name="Fan G.Y."/>
            <person name="Tong Y."/>
            <person name="Zhang D."/>
            <person name="Mao C.L."/>
            <person name="Liu Y.L."/>
            <person name="Hao S.J."/>
            <person name="Liu W.Q."/>
            <person name="Lv M.Q."/>
            <person name="Zhang H.B."/>
            <person name="Liu Y."/>
            <person name="Hu-Tang G.R."/>
            <person name="Wang J.P."/>
            <person name="Wang J.H."/>
            <person name="Sun Y.H."/>
            <person name="Ni S.B."/>
            <person name="Chen W.B."/>
            <person name="Zhang X.C."/>
            <person name="Jiao Y.N."/>
            <person name="Eichler E.E."/>
            <person name="Li G.H."/>
            <person name="Liu X."/>
            <person name="Gao L.Z."/>
        </authorList>
    </citation>
    <scope>NUCLEOTIDE SEQUENCE [LARGE SCALE GENOMIC DNA]</scope>
    <source>
        <strain evidence="4">cv. GT1</strain>
        <tissue evidence="3">Leaf</tissue>
    </source>
</reference>
<feature type="compositionally biased region" description="Low complexity" evidence="1">
    <location>
        <begin position="141"/>
        <end position="173"/>
    </location>
</feature>
<dbReference type="InterPro" id="IPR057670">
    <property type="entry name" value="SH3_retrovirus"/>
</dbReference>
<organism evidence="3 4">
    <name type="scientific">Hevea brasiliensis</name>
    <name type="common">Para rubber tree</name>
    <name type="synonym">Siphonia brasiliensis</name>
    <dbReference type="NCBI Taxonomy" id="3981"/>
    <lineage>
        <taxon>Eukaryota</taxon>
        <taxon>Viridiplantae</taxon>
        <taxon>Streptophyta</taxon>
        <taxon>Embryophyta</taxon>
        <taxon>Tracheophyta</taxon>
        <taxon>Spermatophyta</taxon>
        <taxon>Magnoliopsida</taxon>
        <taxon>eudicotyledons</taxon>
        <taxon>Gunneridae</taxon>
        <taxon>Pentapetalae</taxon>
        <taxon>rosids</taxon>
        <taxon>fabids</taxon>
        <taxon>Malpighiales</taxon>
        <taxon>Euphorbiaceae</taxon>
        <taxon>Crotonoideae</taxon>
        <taxon>Micrandreae</taxon>
        <taxon>Hevea</taxon>
    </lineage>
</organism>
<evidence type="ECO:0000256" key="1">
    <source>
        <dbReference type="SAM" id="MobiDB-lite"/>
    </source>
</evidence>
<proteinExistence type="predicted"/>
<protein>
    <recommendedName>
        <fullName evidence="2">Retroviral polymerase SH3-like domain-containing protein</fullName>
    </recommendedName>
</protein>